<feature type="chain" id="PRO_5023349077" description="S-adenosylmethionine decarboxylase alpha chain" evidence="10">
    <location>
        <begin position="75"/>
        <end position="133"/>
    </location>
</feature>
<evidence type="ECO:0000256" key="8">
    <source>
        <dbReference type="ARBA" id="ARBA00023270"/>
    </source>
</evidence>
<keyword evidence="1 10" id="KW-0949">S-adenosyl-L-methionine</keyword>
<keyword evidence="9 10" id="KW-0670">Pyruvate</keyword>
<reference evidence="11 12" key="1">
    <citation type="submission" date="2017-05" db="EMBL/GenBank/DDBJ databases">
        <authorList>
            <person name="Varghese N."/>
            <person name="Submissions S."/>
        </authorList>
    </citation>
    <scope>NUCLEOTIDE SEQUENCE [LARGE SCALE GENOMIC DNA]</scope>
    <source>
        <strain evidence="11 12">DSM 28009</strain>
    </source>
</reference>
<dbReference type="GO" id="GO:0005829">
    <property type="term" value="C:cytosol"/>
    <property type="evidence" value="ECO:0007669"/>
    <property type="project" value="TreeGrafter"/>
</dbReference>
<keyword evidence="5 10" id="KW-0620">Polyamine biosynthesis</keyword>
<keyword evidence="2 10" id="KW-0210">Decarboxylase</keyword>
<feature type="active site" description="Proton donor; for catalytic activity" evidence="10">
    <location>
        <position position="95"/>
    </location>
</feature>
<keyword evidence="8 10" id="KW-0704">Schiff base</keyword>
<comment type="function">
    <text evidence="10">Catalyzes the decarboxylation of S-adenosylmethionine to S-adenosylmethioninamine (dcAdoMet), the propylamine donor required for the synthesis of the polyamines spermine and spermidine from the diamine putrescine.</text>
</comment>
<evidence type="ECO:0000256" key="9">
    <source>
        <dbReference type="ARBA" id="ARBA00023317"/>
    </source>
</evidence>
<comment type="pathway">
    <text evidence="10">Amine and polyamine biosynthesis; S-adenosylmethioninamine biosynthesis; S-adenosylmethioninamine from S-adenosyl-L-methionine: step 1/1.</text>
</comment>
<feature type="modified residue" description="Pyruvic acid (Ser); by autocatalysis" evidence="10">
    <location>
        <position position="75"/>
    </location>
</feature>
<comment type="catalytic activity">
    <reaction evidence="10">
        <text>S-adenosyl-L-methionine + H(+) = S-adenosyl 3-(methylsulfanyl)propylamine + CO2</text>
        <dbReference type="Rhea" id="RHEA:15981"/>
        <dbReference type="ChEBI" id="CHEBI:15378"/>
        <dbReference type="ChEBI" id="CHEBI:16526"/>
        <dbReference type="ChEBI" id="CHEBI:57443"/>
        <dbReference type="ChEBI" id="CHEBI:59789"/>
        <dbReference type="EC" id="4.1.1.50"/>
    </reaction>
</comment>
<sequence>MTIPAIKNADTGTLAGSGMHILVDHYGSLYLTDVMHIEEALTRAAREAGATILSGKFHKFGGHGGVTGVLLLAESHISIHTWPENDYAAIDIFMCGTTQPDKAVAYLEKHLRPARVEITRVNRGLPEPVVPTV</sequence>
<dbReference type="Pfam" id="PF02675">
    <property type="entry name" value="AdoMet_dc"/>
    <property type="match status" value="1"/>
</dbReference>
<evidence type="ECO:0000256" key="1">
    <source>
        <dbReference type="ARBA" id="ARBA00022691"/>
    </source>
</evidence>
<feature type="active site" description="Proton acceptor; for processing activity" evidence="10">
    <location>
        <position position="80"/>
    </location>
</feature>
<keyword evidence="3 10" id="KW-0068">Autocatalytic cleavage</keyword>
<comment type="cofactor">
    <cofactor evidence="10">
        <name>pyruvate</name>
        <dbReference type="ChEBI" id="CHEBI:15361"/>
    </cofactor>
    <text evidence="10">Binds 1 pyruvoyl group covalently per subunit.</text>
</comment>
<dbReference type="HAMAP" id="MF_00464">
    <property type="entry name" value="AdoMetDC_1"/>
    <property type="match status" value="1"/>
</dbReference>
<keyword evidence="12" id="KW-1185">Reference proteome</keyword>
<evidence type="ECO:0000256" key="4">
    <source>
        <dbReference type="ARBA" id="ARBA00023066"/>
    </source>
</evidence>
<evidence type="ECO:0000256" key="3">
    <source>
        <dbReference type="ARBA" id="ARBA00022813"/>
    </source>
</evidence>
<dbReference type="InterPro" id="IPR016067">
    <property type="entry name" value="S-AdoMet_deCO2ase_core"/>
</dbReference>
<feature type="site" description="Cleavage (non-hydrolytic); by autolysis" evidence="10">
    <location>
        <begin position="74"/>
        <end position="75"/>
    </location>
</feature>
<dbReference type="SUPFAM" id="SSF56276">
    <property type="entry name" value="S-adenosylmethionine decarboxylase"/>
    <property type="match status" value="1"/>
</dbReference>
<dbReference type="InterPro" id="IPR042284">
    <property type="entry name" value="AdoMetDC_N"/>
</dbReference>
<dbReference type="InterPro" id="IPR042286">
    <property type="entry name" value="AdoMetDC_C"/>
</dbReference>
<dbReference type="PANTHER" id="PTHR33866:SF2">
    <property type="entry name" value="S-ADENOSYLMETHIONINE DECARBOXYLASE PROENZYME"/>
    <property type="match status" value="1"/>
</dbReference>
<dbReference type="AlphaFoldDB" id="A0A521CTE0"/>
<dbReference type="OrthoDB" id="9793120at2"/>
<comment type="similarity">
    <text evidence="10">Belongs to the prokaryotic AdoMetDC family. Type 1 subfamily.</text>
</comment>
<evidence type="ECO:0000313" key="11">
    <source>
        <dbReference type="EMBL" id="SMO62675.1"/>
    </source>
</evidence>
<dbReference type="NCBIfam" id="TIGR03330">
    <property type="entry name" value="SAM_DCase_Bsu"/>
    <property type="match status" value="1"/>
</dbReference>
<dbReference type="Gene3D" id="3.30.360.110">
    <property type="entry name" value="S-adenosylmethionine decarboxylase domain"/>
    <property type="match status" value="1"/>
</dbReference>
<organism evidence="11 12">
    <name type="scientific">Ruegeria faecimaris</name>
    <dbReference type="NCBI Taxonomy" id="686389"/>
    <lineage>
        <taxon>Bacteria</taxon>
        <taxon>Pseudomonadati</taxon>
        <taxon>Pseudomonadota</taxon>
        <taxon>Alphaproteobacteria</taxon>
        <taxon>Rhodobacterales</taxon>
        <taxon>Roseobacteraceae</taxon>
        <taxon>Ruegeria</taxon>
    </lineage>
</organism>
<evidence type="ECO:0000313" key="12">
    <source>
        <dbReference type="Proteomes" id="UP000319555"/>
    </source>
</evidence>
<dbReference type="GO" id="GO:0004014">
    <property type="term" value="F:adenosylmethionine decarboxylase activity"/>
    <property type="evidence" value="ECO:0007669"/>
    <property type="project" value="UniProtKB-UniRule"/>
</dbReference>
<name>A0A521CTE0_9RHOB</name>
<dbReference type="Proteomes" id="UP000319555">
    <property type="component" value="Unassembled WGS sequence"/>
</dbReference>
<keyword evidence="7 10" id="KW-0456">Lyase</keyword>
<proteinExistence type="inferred from homology"/>
<dbReference type="UniPathway" id="UPA00331">
    <property type="reaction ID" value="UER00451"/>
</dbReference>
<comment type="subunit">
    <text evidence="10">Heterotetramer of two alpha and two beta chains arranged as a dimer of alpha/beta heterodimers.</text>
</comment>
<protein>
    <recommendedName>
        <fullName evidence="10">S-adenosylmethionine decarboxylase proenzyme</fullName>
        <shortName evidence="10">AdoMetDC</shortName>
        <shortName evidence="10">SAMDC</shortName>
        <ecNumber evidence="10">4.1.1.50</ecNumber>
    </recommendedName>
    <component>
        <recommendedName>
            <fullName evidence="10">S-adenosylmethionine decarboxylase beta chain</fullName>
        </recommendedName>
    </component>
    <component>
        <recommendedName>
            <fullName evidence="10">S-adenosylmethionine decarboxylase alpha chain</fullName>
        </recommendedName>
    </component>
</protein>
<dbReference type="InterPro" id="IPR017716">
    <property type="entry name" value="S-AdoMet_deCOase_pro-enz"/>
</dbReference>
<dbReference type="InterPro" id="IPR003826">
    <property type="entry name" value="AdoMetDC_fam_prok"/>
</dbReference>
<evidence type="ECO:0000256" key="10">
    <source>
        <dbReference type="HAMAP-Rule" id="MF_00464"/>
    </source>
</evidence>
<dbReference type="Gene3D" id="3.30.160.750">
    <property type="match status" value="1"/>
</dbReference>
<dbReference type="PANTHER" id="PTHR33866">
    <property type="entry name" value="S-ADENOSYLMETHIONINE DECARBOXYLASE PROENZYME"/>
    <property type="match status" value="1"/>
</dbReference>
<feature type="active site" description="Schiff-base intermediate with substrate; via pyruvic acid" evidence="10">
    <location>
        <position position="75"/>
    </location>
</feature>
<dbReference type="EC" id="4.1.1.50" evidence="10"/>
<comment type="PTM">
    <text evidence="10">Is synthesized initially as an inactive proenzyme. Formation of the active enzyme involves a self-maturation process in which the active site pyruvoyl group is generated from an internal serine residue via an autocatalytic post-translational modification. Two non-identical subunits are generated from the proenzyme in this reaction, and the pyruvate is formed at the N-terminus of the alpha chain, which is derived from the carboxyl end of the proenzyme. The post-translation cleavage follows an unusual pathway, termed non-hydrolytic serinolysis, in which the side chain hydroxyl group of the serine supplies its oxygen atom to form the C-terminus of the beta chain, while the remainder of the serine residue undergoes an oxidative deamination to produce ammonia and the pyruvoyl group blocking the N-terminus of the alpha chain.</text>
</comment>
<dbReference type="EMBL" id="FXTE01000003">
    <property type="protein sequence ID" value="SMO62675.1"/>
    <property type="molecule type" value="Genomic_DNA"/>
</dbReference>
<keyword evidence="4 10" id="KW-0745">Spermidine biosynthesis</keyword>
<evidence type="ECO:0000256" key="5">
    <source>
        <dbReference type="ARBA" id="ARBA00023115"/>
    </source>
</evidence>
<dbReference type="GO" id="GO:0008295">
    <property type="term" value="P:spermidine biosynthetic process"/>
    <property type="evidence" value="ECO:0007669"/>
    <property type="project" value="UniProtKB-UniRule"/>
</dbReference>
<evidence type="ECO:0000256" key="6">
    <source>
        <dbReference type="ARBA" id="ARBA00023145"/>
    </source>
</evidence>
<feature type="chain" id="PRO_5023349076" description="S-adenosylmethionine decarboxylase beta chain" evidence="10">
    <location>
        <begin position="1"/>
        <end position="74"/>
    </location>
</feature>
<gene>
    <name evidence="10" type="primary">speH</name>
    <name evidence="11" type="ORF">SAMN06265380_103225</name>
</gene>
<evidence type="ECO:0000256" key="2">
    <source>
        <dbReference type="ARBA" id="ARBA00022793"/>
    </source>
</evidence>
<keyword evidence="6 10" id="KW-0865">Zymogen</keyword>
<dbReference type="RefSeq" id="WP_142636388.1">
    <property type="nucleotide sequence ID" value="NZ_FXTE01000003.1"/>
</dbReference>
<accession>A0A521CTE0</accession>
<evidence type="ECO:0000256" key="7">
    <source>
        <dbReference type="ARBA" id="ARBA00023239"/>
    </source>
</evidence>